<protein>
    <submittedName>
        <fullName evidence="9">Arsenite efflux membrane protein ArsB</fullName>
    </submittedName>
</protein>
<evidence type="ECO:0000256" key="6">
    <source>
        <dbReference type="ARBA" id="ARBA00022989"/>
    </source>
</evidence>
<evidence type="ECO:0000313" key="9">
    <source>
        <dbReference type="EMBL" id="SMC04384.1"/>
    </source>
</evidence>
<keyword evidence="5" id="KW-0059">Arsenical resistance</keyword>
<feature type="transmembrane region" description="Helical" evidence="8">
    <location>
        <begin position="106"/>
        <end position="134"/>
    </location>
</feature>
<dbReference type="AlphaFoldDB" id="A0A1W1WDL5"/>
<dbReference type="Pfam" id="PF02040">
    <property type="entry name" value="ArsB"/>
    <property type="match status" value="1"/>
</dbReference>
<accession>A0A1W1WDL5</accession>
<dbReference type="GO" id="GO:0046685">
    <property type="term" value="P:response to arsenic-containing substance"/>
    <property type="evidence" value="ECO:0007669"/>
    <property type="project" value="UniProtKB-KW"/>
</dbReference>
<evidence type="ECO:0000256" key="8">
    <source>
        <dbReference type="SAM" id="Phobius"/>
    </source>
</evidence>
<comment type="similarity">
    <text evidence="2">Belongs to the ArsB family.</text>
</comment>
<evidence type="ECO:0000256" key="5">
    <source>
        <dbReference type="ARBA" id="ARBA00022849"/>
    </source>
</evidence>
<dbReference type="NCBIfam" id="NF011980">
    <property type="entry name" value="PRK15445.1"/>
    <property type="match status" value="1"/>
</dbReference>
<keyword evidence="10" id="KW-1185">Reference proteome</keyword>
<feature type="transmembrane region" description="Helical" evidence="8">
    <location>
        <begin position="412"/>
        <end position="435"/>
    </location>
</feature>
<feature type="transmembrane region" description="Helical" evidence="8">
    <location>
        <begin position="257"/>
        <end position="277"/>
    </location>
</feature>
<feature type="transmembrane region" description="Helical" evidence="8">
    <location>
        <begin position="320"/>
        <end position="342"/>
    </location>
</feature>
<keyword evidence="4 8" id="KW-0812">Transmembrane</keyword>
<dbReference type="InterPro" id="IPR000802">
    <property type="entry name" value="Arsenical_pump_ArsB"/>
</dbReference>
<feature type="transmembrane region" description="Helical" evidence="8">
    <location>
        <begin position="35"/>
        <end position="55"/>
    </location>
</feature>
<feature type="transmembrane region" description="Helical" evidence="8">
    <location>
        <begin position="67"/>
        <end position="86"/>
    </location>
</feature>
<dbReference type="GO" id="GO:0005886">
    <property type="term" value="C:plasma membrane"/>
    <property type="evidence" value="ECO:0007669"/>
    <property type="project" value="UniProtKB-SubCell"/>
</dbReference>
<dbReference type="NCBIfam" id="TIGR00935">
    <property type="entry name" value="2a45"/>
    <property type="match status" value="1"/>
</dbReference>
<feature type="transmembrane region" description="Helical" evidence="8">
    <location>
        <begin position="146"/>
        <end position="167"/>
    </location>
</feature>
<dbReference type="PANTHER" id="PTHR43302:SF5">
    <property type="entry name" value="TRANSPORTER ARSB-RELATED"/>
    <property type="match status" value="1"/>
</dbReference>
<dbReference type="Proteomes" id="UP000192660">
    <property type="component" value="Unassembled WGS sequence"/>
</dbReference>
<organism evidence="9 10">
    <name type="scientific">Sulfobacillus thermosulfidooxidans (strain DSM 9293 / VKM B-1269 / AT-1)</name>
    <dbReference type="NCBI Taxonomy" id="929705"/>
    <lineage>
        <taxon>Bacteria</taxon>
        <taxon>Bacillati</taxon>
        <taxon>Bacillota</taxon>
        <taxon>Clostridia</taxon>
        <taxon>Eubacteriales</taxon>
        <taxon>Clostridiales Family XVII. Incertae Sedis</taxon>
        <taxon>Sulfobacillus</taxon>
    </lineage>
</organism>
<feature type="transmembrane region" description="Helical" evidence="8">
    <location>
        <begin position="187"/>
        <end position="209"/>
    </location>
</feature>
<feature type="transmembrane region" description="Helical" evidence="8">
    <location>
        <begin position="234"/>
        <end position="251"/>
    </location>
</feature>
<evidence type="ECO:0000256" key="1">
    <source>
        <dbReference type="ARBA" id="ARBA00004651"/>
    </source>
</evidence>
<dbReference type="GO" id="GO:0015105">
    <property type="term" value="F:arsenite transmembrane transporter activity"/>
    <property type="evidence" value="ECO:0007669"/>
    <property type="project" value="InterPro"/>
</dbReference>
<evidence type="ECO:0000256" key="2">
    <source>
        <dbReference type="ARBA" id="ARBA00006433"/>
    </source>
</evidence>
<evidence type="ECO:0000313" key="10">
    <source>
        <dbReference type="Proteomes" id="UP000192660"/>
    </source>
</evidence>
<reference evidence="10" key="1">
    <citation type="submission" date="2017-04" db="EMBL/GenBank/DDBJ databases">
        <authorList>
            <person name="Varghese N."/>
            <person name="Submissions S."/>
        </authorList>
    </citation>
    <scope>NUCLEOTIDE SEQUENCE [LARGE SCALE GENOMIC DNA]</scope>
    <source>
        <strain evidence="10">DSM 9293</strain>
    </source>
</reference>
<dbReference type="STRING" id="28034.BFX07_01280"/>
<keyword evidence="6 8" id="KW-1133">Transmembrane helix</keyword>
<comment type="subcellular location">
    <subcellularLocation>
        <location evidence="1">Cell membrane</location>
        <topology evidence="1">Multi-pass membrane protein</topology>
    </subcellularLocation>
</comment>
<name>A0A1W1WDL5_SULTA</name>
<sequence length="441" mass="47694">MGLQDKNKGDCVLLAIILFIIVLVLVIVQPRGLSIGYSAAGGAIIALLLGLVSIANVVEVVDIVWDATLTFVALILISMVLDRIGFFEWAALSMSHLAKDSGYKLFIWIGLLGAVVAMFFANDGAALILTPLVYEQTRILKLSPKATLAFIMTSGFIADTTSVPLVISNLVNIVSADYFHLGFLSYLVHMVPVDLVALSASLVALFIYYHKHIPVHIDTSALPDPKSRIKDVRVFRLAWIILPLLLSGYFLSQFLHWPVSIFTMAAVAVLLAGAAQSPYISSLKLIKEAPWKIVVFSIGMYIVVFGLRNQGLTAILGHQFHQLSVGGTLTAAVGTGFIAALLSSVMNNMPTVLIDALAIHHAHLSAVMTHLMAYANVIGSDLGPKLTPIGSLATLLWLHVLEQRQVRISYLYYMKVGFLLTIPVLLTTLVALAIWTGVIGA</sequence>
<dbReference type="EMBL" id="FWWY01000001">
    <property type="protein sequence ID" value="SMC04384.1"/>
    <property type="molecule type" value="Genomic_DNA"/>
</dbReference>
<evidence type="ECO:0000256" key="4">
    <source>
        <dbReference type="ARBA" id="ARBA00022692"/>
    </source>
</evidence>
<dbReference type="PRINTS" id="PR00758">
    <property type="entry name" value="ARSENICPUMP"/>
</dbReference>
<dbReference type="CDD" id="cd01118">
    <property type="entry name" value="ArsB_permease"/>
    <property type="match status" value="1"/>
</dbReference>
<feature type="transmembrane region" description="Helical" evidence="8">
    <location>
        <begin position="289"/>
        <end position="308"/>
    </location>
</feature>
<dbReference type="PANTHER" id="PTHR43302">
    <property type="entry name" value="TRANSPORTER ARSB-RELATED"/>
    <property type="match status" value="1"/>
</dbReference>
<dbReference type="OrthoDB" id="9774335at2"/>
<feature type="transmembrane region" description="Helical" evidence="8">
    <location>
        <begin position="12"/>
        <end position="29"/>
    </location>
</feature>
<evidence type="ECO:0000256" key="3">
    <source>
        <dbReference type="ARBA" id="ARBA00022475"/>
    </source>
</evidence>
<gene>
    <name evidence="9" type="ORF">SAMN00768000_1621</name>
</gene>
<keyword evidence="3" id="KW-1003">Cell membrane</keyword>
<proteinExistence type="inferred from homology"/>
<keyword evidence="7 8" id="KW-0472">Membrane</keyword>
<evidence type="ECO:0000256" key="7">
    <source>
        <dbReference type="ARBA" id="ARBA00023136"/>
    </source>
</evidence>